<dbReference type="PROSITE" id="PS51387">
    <property type="entry name" value="FAD_PCMH"/>
    <property type="match status" value="1"/>
</dbReference>
<dbReference type="Pfam" id="PF01565">
    <property type="entry name" value="FAD_binding_4"/>
    <property type="match status" value="1"/>
</dbReference>
<dbReference type="EMBL" id="BAAAOB010000003">
    <property type="protein sequence ID" value="GAA1794710.1"/>
    <property type="molecule type" value="Genomic_DNA"/>
</dbReference>
<dbReference type="Gene3D" id="3.30.70.2190">
    <property type="match status" value="1"/>
</dbReference>
<evidence type="ECO:0000256" key="1">
    <source>
        <dbReference type="ARBA" id="ARBA00001974"/>
    </source>
</evidence>
<dbReference type="Gene3D" id="3.30.465.10">
    <property type="match status" value="1"/>
</dbReference>
<dbReference type="Pfam" id="PF13183">
    <property type="entry name" value="Fer4_8"/>
    <property type="match status" value="1"/>
</dbReference>
<dbReference type="InterPro" id="IPR016166">
    <property type="entry name" value="FAD-bd_PCMH"/>
</dbReference>
<name>A0ABN2LPA2_9MICO</name>
<comment type="similarity">
    <text evidence="2">Belongs to the FAD-binding oxidoreductase/transferase type 4 family.</text>
</comment>
<evidence type="ECO:0000256" key="10">
    <source>
        <dbReference type="ARBA" id="ARBA00038897"/>
    </source>
</evidence>
<dbReference type="PROSITE" id="PS51379">
    <property type="entry name" value="4FE4S_FER_2"/>
    <property type="match status" value="1"/>
</dbReference>
<evidence type="ECO:0000256" key="2">
    <source>
        <dbReference type="ARBA" id="ARBA00008000"/>
    </source>
</evidence>
<keyword evidence="8" id="KW-0408">Iron</keyword>
<organism evidence="13 14">
    <name type="scientific">Leucobacter iarius</name>
    <dbReference type="NCBI Taxonomy" id="333963"/>
    <lineage>
        <taxon>Bacteria</taxon>
        <taxon>Bacillati</taxon>
        <taxon>Actinomycetota</taxon>
        <taxon>Actinomycetes</taxon>
        <taxon>Micrococcales</taxon>
        <taxon>Microbacteriaceae</taxon>
        <taxon>Leucobacter</taxon>
    </lineage>
</organism>
<keyword evidence="3" id="KW-0285">Flavoprotein</keyword>
<dbReference type="SUPFAM" id="SSF46548">
    <property type="entry name" value="alpha-helical ferredoxin"/>
    <property type="match status" value="1"/>
</dbReference>
<keyword evidence="6" id="KW-0809">Transit peptide</keyword>
<dbReference type="InterPro" id="IPR016169">
    <property type="entry name" value="FAD-bd_PCMH_sub2"/>
</dbReference>
<evidence type="ECO:0000259" key="11">
    <source>
        <dbReference type="PROSITE" id="PS51379"/>
    </source>
</evidence>
<dbReference type="SUPFAM" id="SSF56176">
    <property type="entry name" value="FAD-binding/transporter-associated domain-like"/>
    <property type="match status" value="1"/>
</dbReference>
<feature type="domain" description="4Fe-4S ferredoxin-type" evidence="11">
    <location>
        <begin position="524"/>
        <end position="555"/>
    </location>
</feature>
<evidence type="ECO:0000256" key="6">
    <source>
        <dbReference type="ARBA" id="ARBA00022946"/>
    </source>
</evidence>
<feature type="domain" description="FAD-binding PCMH-type" evidence="12">
    <location>
        <begin position="32"/>
        <end position="260"/>
    </location>
</feature>
<dbReference type="Gene3D" id="3.30.70.2740">
    <property type="match status" value="1"/>
</dbReference>
<dbReference type="InterPro" id="IPR016167">
    <property type="entry name" value="FAD-bd_PCMH_sub1"/>
</dbReference>
<dbReference type="InterPro" id="IPR036318">
    <property type="entry name" value="FAD-bd_PCMH-like_sf"/>
</dbReference>
<evidence type="ECO:0000313" key="13">
    <source>
        <dbReference type="EMBL" id="GAA1794710.1"/>
    </source>
</evidence>
<evidence type="ECO:0000256" key="9">
    <source>
        <dbReference type="ARBA" id="ARBA00023014"/>
    </source>
</evidence>
<dbReference type="PROSITE" id="PS00198">
    <property type="entry name" value="4FE4S_FER_1"/>
    <property type="match status" value="1"/>
</dbReference>
<dbReference type="Gene3D" id="3.30.43.10">
    <property type="entry name" value="Uridine Diphospho-n-acetylenolpyruvylglucosamine Reductase, domain 2"/>
    <property type="match status" value="1"/>
</dbReference>
<dbReference type="Gene3D" id="1.10.1060.10">
    <property type="entry name" value="Alpha-helical ferredoxin"/>
    <property type="match status" value="1"/>
</dbReference>
<gene>
    <name evidence="13" type="ORF">GCM10009768_24750</name>
</gene>
<dbReference type="InterPro" id="IPR016171">
    <property type="entry name" value="Vanillyl_alc_oxidase_C-sub2"/>
</dbReference>
<dbReference type="PANTHER" id="PTHR11748:SF111">
    <property type="entry name" value="D-LACTATE DEHYDROGENASE, MITOCHONDRIAL-RELATED"/>
    <property type="match status" value="1"/>
</dbReference>
<evidence type="ECO:0000256" key="3">
    <source>
        <dbReference type="ARBA" id="ARBA00022630"/>
    </source>
</evidence>
<accession>A0ABN2LPA2</accession>
<keyword evidence="9" id="KW-0411">Iron-sulfur</keyword>
<evidence type="ECO:0000256" key="7">
    <source>
        <dbReference type="ARBA" id="ARBA00023002"/>
    </source>
</evidence>
<dbReference type="Proteomes" id="UP001500851">
    <property type="component" value="Unassembled WGS sequence"/>
</dbReference>
<keyword evidence="4" id="KW-0479">Metal-binding</keyword>
<evidence type="ECO:0000256" key="8">
    <source>
        <dbReference type="ARBA" id="ARBA00023004"/>
    </source>
</evidence>
<evidence type="ECO:0000256" key="5">
    <source>
        <dbReference type="ARBA" id="ARBA00022827"/>
    </source>
</evidence>
<proteinExistence type="inferred from homology"/>
<comment type="cofactor">
    <cofactor evidence="1">
        <name>FAD</name>
        <dbReference type="ChEBI" id="CHEBI:57692"/>
    </cofactor>
</comment>
<protein>
    <recommendedName>
        <fullName evidence="10">D-lactate dehydrogenase (cytochrome)</fullName>
        <ecNumber evidence="10">1.1.2.4</ecNumber>
    </recommendedName>
</protein>
<comment type="caution">
    <text evidence="13">The sequence shown here is derived from an EMBL/GenBank/DDBJ whole genome shotgun (WGS) entry which is preliminary data.</text>
</comment>
<dbReference type="PANTHER" id="PTHR11748">
    <property type="entry name" value="D-LACTATE DEHYDROGENASE"/>
    <property type="match status" value="1"/>
</dbReference>
<dbReference type="InterPro" id="IPR006094">
    <property type="entry name" value="Oxid_FAD_bind_N"/>
</dbReference>
<dbReference type="InterPro" id="IPR017900">
    <property type="entry name" value="4Fe4S_Fe_S_CS"/>
</dbReference>
<reference evidence="13 14" key="1">
    <citation type="journal article" date="2019" name="Int. J. Syst. Evol. Microbiol.">
        <title>The Global Catalogue of Microorganisms (GCM) 10K type strain sequencing project: providing services to taxonomists for standard genome sequencing and annotation.</title>
        <authorList>
            <consortium name="The Broad Institute Genomics Platform"/>
            <consortium name="The Broad Institute Genome Sequencing Center for Infectious Disease"/>
            <person name="Wu L."/>
            <person name="Ma J."/>
        </authorList>
    </citation>
    <scope>NUCLEOTIDE SEQUENCE [LARGE SCALE GENOMIC DNA]</scope>
    <source>
        <strain evidence="13 14">JCM 14736</strain>
    </source>
</reference>
<keyword evidence="5" id="KW-0274">FAD</keyword>
<evidence type="ECO:0000256" key="4">
    <source>
        <dbReference type="ARBA" id="ARBA00022723"/>
    </source>
</evidence>
<dbReference type="Pfam" id="PF02913">
    <property type="entry name" value="FAD-oxidase_C"/>
    <property type="match status" value="1"/>
</dbReference>
<dbReference type="InterPro" id="IPR017896">
    <property type="entry name" value="4Fe4S_Fe-S-bd"/>
</dbReference>
<dbReference type="Gene3D" id="1.10.45.10">
    <property type="entry name" value="Vanillyl-alcohol Oxidase, Chain A, domain 4"/>
    <property type="match status" value="1"/>
</dbReference>
<dbReference type="RefSeq" id="WP_344032641.1">
    <property type="nucleotide sequence ID" value="NZ_BAAAOB010000003.1"/>
</dbReference>
<dbReference type="InterPro" id="IPR004113">
    <property type="entry name" value="FAD-bd_oxidored_4_C"/>
</dbReference>
<dbReference type="SUPFAM" id="SSF55103">
    <property type="entry name" value="FAD-linked oxidases, C-terminal domain"/>
    <property type="match status" value="1"/>
</dbReference>
<evidence type="ECO:0000313" key="14">
    <source>
        <dbReference type="Proteomes" id="UP001500851"/>
    </source>
</evidence>
<dbReference type="InterPro" id="IPR016164">
    <property type="entry name" value="FAD-linked_Oxase-like_C"/>
</dbReference>
<dbReference type="EC" id="1.1.2.4" evidence="10"/>
<keyword evidence="7" id="KW-0560">Oxidoreductase</keyword>
<keyword evidence="14" id="KW-1185">Reference proteome</keyword>
<sequence length="929" mass="98291">MPAPDPQTAIVSPEISERAADRRVRAHDASHYLLVPQAVAEPRDADEVAALFVAARERGTTVTFRSGGTSLSGQGVSDGLLVDTRKHFRRTTVEDEGRTVRAEPGATVRQVNARLARSGRKLGPDPASEIACTVGGVVANNSSGMACGIVDNAYRTIESLSLVLPSGTRVDTEDPRATELLAEREPGLLPGLSALRERVLASSAATARIRQQFSMKNTMGYGVNALLDFEDPLAILEHLIIGSEGTLAFVAEARFRTIPVRPHAATALLVLPSLSAATAALPALVATGAATIELLDATSLRVAQRSPEAPRQIAALDVEAHTALLVEFQADTAEALGSALVAAEPVLAELPLTTPAAFTRDGAERSALWQVRKGLYTAVAGARPAGTTGLLEDIVVPVERLLDTCERLIALFAAHGYDDAVIFGHAKDGNLHFMISEDFEDPAQLARYARFTDDLVELVLAQGGSLKAEHGTGRIMAPFVRRQYGDELYGIMRELKALFDPDGILNPGVLLSDDPESYLRHLKRTPSVHEAVDRCVECGYCEPGCPSRDLTLTPRQRIVLEREIAEAEALGDPGLAAELAADRRYRSEQSCAVDGMCAVACPLSINTGDLVRDLRSRRSGTLANGAWDLAARAWAPATRAGGAALSVAAALPEALPRGLTRAARAVLGSEAVPEYDGALPRGGARRLASGGDPSTAAALFFPACIGTMFGPENGGIGATEALLRLAERAGVELIVPQGIDGLCCGTPWHSKGMEAGYERMSERVLGTLRTAAPLLPIVSDASACSEGLRTLIAEAGDPAELRVIDSTRFAVRHLLPRLTVTSRVGRVAVHRTCSTTHLGANDDLDALVSAVADETIVPVDWGCCAFAGDRGLLHPELTASATAREAAEVIAADADWHVSANRTCEIGMTRATGAPYRHVLELLEFATRP</sequence>
<dbReference type="InterPro" id="IPR004017">
    <property type="entry name" value="Cys_rich_dom"/>
</dbReference>
<dbReference type="Pfam" id="PF02754">
    <property type="entry name" value="CCG"/>
    <property type="match status" value="2"/>
</dbReference>
<evidence type="ECO:0000259" key="12">
    <source>
        <dbReference type="PROSITE" id="PS51387"/>
    </source>
</evidence>
<dbReference type="InterPro" id="IPR009051">
    <property type="entry name" value="Helical_ferredxn"/>
</dbReference>